<evidence type="ECO:0000313" key="10">
    <source>
        <dbReference type="EMBL" id="KAK3086418.1"/>
    </source>
</evidence>
<dbReference type="PANTHER" id="PTHR10117:SF54">
    <property type="entry name" value="TRANSIENT RECEPTOR POTENTIAL-GAMMA PROTEIN"/>
    <property type="match status" value="1"/>
</dbReference>
<dbReference type="AlphaFoldDB" id="A0AA88XPR3"/>
<comment type="caution">
    <text evidence="10">The sequence shown here is derived from an EMBL/GenBank/DDBJ whole genome shotgun (WGS) entry which is preliminary data.</text>
</comment>
<evidence type="ECO:0000256" key="5">
    <source>
        <dbReference type="ARBA" id="ARBA00023065"/>
    </source>
</evidence>
<dbReference type="GO" id="GO:0005886">
    <property type="term" value="C:plasma membrane"/>
    <property type="evidence" value="ECO:0007669"/>
    <property type="project" value="TreeGrafter"/>
</dbReference>
<keyword evidence="6 8" id="KW-0472">Membrane</keyword>
<evidence type="ECO:0000256" key="4">
    <source>
        <dbReference type="ARBA" id="ARBA00022989"/>
    </source>
</evidence>
<feature type="transmembrane region" description="Helical" evidence="8">
    <location>
        <begin position="84"/>
        <end position="103"/>
    </location>
</feature>
<feature type="domain" description="Ion transport" evidence="9">
    <location>
        <begin position="2"/>
        <end position="117"/>
    </location>
</feature>
<dbReference type="EMBL" id="VSWD01000012">
    <property type="protein sequence ID" value="KAK3086418.1"/>
    <property type="molecule type" value="Genomic_DNA"/>
</dbReference>
<feature type="transmembrane region" description="Helical" evidence="8">
    <location>
        <begin position="6"/>
        <end position="25"/>
    </location>
</feature>
<dbReference type="PRINTS" id="PR01097">
    <property type="entry name" value="TRNSRECEPTRP"/>
</dbReference>
<gene>
    <name evidence="10" type="ORF">FSP39_018180</name>
</gene>
<dbReference type="GO" id="GO:0034703">
    <property type="term" value="C:cation channel complex"/>
    <property type="evidence" value="ECO:0007669"/>
    <property type="project" value="TreeGrafter"/>
</dbReference>
<dbReference type="Gene3D" id="1.10.287.70">
    <property type="match status" value="1"/>
</dbReference>
<proteinExistence type="predicted"/>
<evidence type="ECO:0000259" key="9">
    <source>
        <dbReference type="Pfam" id="PF00520"/>
    </source>
</evidence>
<keyword evidence="2" id="KW-0813">Transport</keyword>
<evidence type="ECO:0000256" key="7">
    <source>
        <dbReference type="ARBA" id="ARBA00023303"/>
    </source>
</evidence>
<dbReference type="GO" id="GO:0051480">
    <property type="term" value="P:regulation of cytosolic calcium ion concentration"/>
    <property type="evidence" value="ECO:0007669"/>
    <property type="project" value="TreeGrafter"/>
</dbReference>
<keyword evidence="11" id="KW-1185">Reference proteome</keyword>
<comment type="subcellular location">
    <subcellularLocation>
        <location evidence="1">Membrane</location>
        <topology evidence="1">Multi-pass membrane protein</topology>
    </subcellularLocation>
</comment>
<dbReference type="InterPro" id="IPR005821">
    <property type="entry name" value="Ion_trans_dom"/>
</dbReference>
<dbReference type="Proteomes" id="UP001186944">
    <property type="component" value="Unassembled WGS sequence"/>
</dbReference>
<sequence>MKFLLLVILVFGAFMVGLHNLFWYYSVQEHVEVTDHMFEFQAKKYFGDVLSTFRTVFFSMFGRGDTDVVTLGGYENKFTEDTGYIIYGSYNIAMVIVLLNMLIAMMTRSFQDIAEDADTEWKFSRSVLYMDYIGEGGSLPVPLNILGGPRAFIRGLWRACCTCSSKDEFENPPPSTSAKSNVISNNTVHENTASKYDDFEEIKQDISSFRYEMLNNMQVREAESVEIQEMLKTILSILTNNDEGCSADFKKTKSVSAADRMKFKSFVAEKMAQSERHVVSED</sequence>
<evidence type="ECO:0000256" key="2">
    <source>
        <dbReference type="ARBA" id="ARBA00022448"/>
    </source>
</evidence>
<organism evidence="10 11">
    <name type="scientific">Pinctada imbricata</name>
    <name type="common">Atlantic pearl-oyster</name>
    <name type="synonym">Pinctada martensii</name>
    <dbReference type="NCBI Taxonomy" id="66713"/>
    <lineage>
        <taxon>Eukaryota</taxon>
        <taxon>Metazoa</taxon>
        <taxon>Spiralia</taxon>
        <taxon>Lophotrochozoa</taxon>
        <taxon>Mollusca</taxon>
        <taxon>Bivalvia</taxon>
        <taxon>Autobranchia</taxon>
        <taxon>Pteriomorphia</taxon>
        <taxon>Pterioida</taxon>
        <taxon>Pterioidea</taxon>
        <taxon>Pteriidae</taxon>
        <taxon>Pinctada</taxon>
    </lineage>
</organism>
<protein>
    <recommendedName>
        <fullName evidence="9">Ion transport domain-containing protein</fullName>
    </recommendedName>
</protein>
<dbReference type="InterPro" id="IPR002153">
    <property type="entry name" value="TRPC_channel"/>
</dbReference>
<evidence type="ECO:0000256" key="8">
    <source>
        <dbReference type="SAM" id="Phobius"/>
    </source>
</evidence>
<keyword evidence="5" id="KW-0406">Ion transport</keyword>
<dbReference type="PANTHER" id="PTHR10117">
    <property type="entry name" value="TRANSIENT RECEPTOR POTENTIAL CHANNEL"/>
    <property type="match status" value="1"/>
</dbReference>
<dbReference type="GO" id="GO:0070679">
    <property type="term" value="F:inositol 1,4,5 trisphosphate binding"/>
    <property type="evidence" value="ECO:0007669"/>
    <property type="project" value="TreeGrafter"/>
</dbReference>
<evidence type="ECO:0000256" key="3">
    <source>
        <dbReference type="ARBA" id="ARBA00022692"/>
    </source>
</evidence>
<dbReference type="Pfam" id="PF00520">
    <property type="entry name" value="Ion_trans"/>
    <property type="match status" value="1"/>
</dbReference>
<keyword evidence="7" id="KW-0407">Ion channel</keyword>
<dbReference type="GO" id="GO:0015279">
    <property type="term" value="F:store-operated calcium channel activity"/>
    <property type="evidence" value="ECO:0007669"/>
    <property type="project" value="TreeGrafter"/>
</dbReference>
<name>A0AA88XPR3_PINIB</name>
<keyword evidence="3 8" id="KW-0812">Transmembrane</keyword>
<accession>A0AA88XPR3</accession>
<evidence type="ECO:0000256" key="6">
    <source>
        <dbReference type="ARBA" id="ARBA00023136"/>
    </source>
</evidence>
<evidence type="ECO:0000256" key="1">
    <source>
        <dbReference type="ARBA" id="ARBA00004141"/>
    </source>
</evidence>
<reference evidence="10" key="1">
    <citation type="submission" date="2019-08" db="EMBL/GenBank/DDBJ databases">
        <title>The improved chromosome-level genome for the pearl oyster Pinctada fucata martensii using PacBio sequencing and Hi-C.</title>
        <authorList>
            <person name="Zheng Z."/>
        </authorList>
    </citation>
    <scope>NUCLEOTIDE SEQUENCE</scope>
    <source>
        <strain evidence="10">ZZ-2019</strain>
        <tissue evidence="10">Adductor muscle</tissue>
    </source>
</reference>
<evidence type="ECO:0000313" key="11">
    <source>
        <dbReference type="Proteomes" id="UP001186944"/>
    </source>
</evidence>
<keyword evidence="4 8" id="KW-1133">Transmembrane helix</keyword>